<dbReference type="Pfam" id="PF00551">
    <property type="entry name" value="Formyl_trans_N"/>
    <property type="match status" value="1"/>
</dbReference>
<dbReference type="Pfam" id="PF02911">
    <property type="entry name" value="Formyl_trans_C"/>
    <property type="match status" value="1"/>
</dbReference>
<dbReference type="InterPro" id="IPR044135">
    <property type="entry name" value="Met-tRNA-FMT_C"/>
</dbReference>
<evidence type="ECO:0000313" key="12">
    <source>
        <dbReference type="Proteomes" id="UP001225034"/>
    </source>
</evidence>
<dbReference type="NCBIfam" id="TIGR00460">
    <property type="entry name" value="fmt"/>
    <property type="match status" value="1"/>
</dbReference>
<keyword evidence="6 8" id="KW-0648">Protein biosynthesis</keyword>
<evidence type="ECO:0000256" key="6">
    <source>
        <dbReference type="ARBA" id="ARBA00022917"/>
    </source>
</evidence>
<evidence type="ECO:0000313" key="11">
    <source>
        <dbReference type="EMBL" id="MDQ0206408.1"/>
    </source>
</evidence>
<gene>
    <name evidence="8" type="primary">fmt</name>
    <name evidence="11" type="ORF">J2S05_001182</name>
</gene>
<dbReference type="Proteomes" id="UP001225034">
    <property type="component" value="Unassembled WGS sequence"/>
</dbReference>
<comment type="caution">
    <text evidence="11">The sequence shown here is derived from an EMBL/GenBank/DDBJ whole genome shotgun (WGS) entry which is preliminary data.</text>
</comment>
<keyword evidence="5 8" id="KW-0808">Transferase</keyword>
<feature type="domain" description="Formyl transferase N-terminal" evidence="9">
    <location>
        <begin position="2"/>
        <end position="176"/>
    </location>
</feature>
<dbReference type="InterPro" id="IPR005793">
    <property type="entry name" value="Formyl_trans_C"/>
</dbReference>
<dbReference type="EC" id="2.1.2.9" evidence="3 8"/>
<dbReference type="InterPro" id="IPR001555">
    <property type="entry name" value="GART_AS"/>
</dbReference>
<dbReference type="Gene3D" id="3.10.25.10">
    <property type="entry name" value="Formyl transferase, C-terminal domain"/>
    <property type="match status" value="1"/>
</dbReference>
<dbReference type="PROSITE" id="PS00373">
    <property type="entry name" value="GART"/>
    <property type="match status" value="1"/>
</dbReference>
<comment type="similarity">
    <text evidence="2 8">Belongs to the Fmt family.</text>
</comment>
<evidence type="ECO:0000256" key="8">
    <source>
        <dbReference type="HAMAP-Rule" id="MF_00182"/>
    </source>
</evidence>
<evidence type="ECO:0000256" key="1">
    <source>
        <dbReference type="ARBA" id="ARBA00002606"/>
    </source>
</evidence>
<dbReference type="PANTHER" id="PTHR11138:SF5">
    <property type="entry name" value="METHIONYL-TRNA FORMYLTRANSFERASE, MITOCHONDRIAL"/>
    <property type="match status" value="1"/>
</dbReference>
<organism evidence="11 12">
    <name type="scientific">Alkalicoccobacillus murimartini</name>
    <dbReference type="NCBI Taxonomy" id="171685"/>
    <lineage>
        <taxon>Bacteria</taxon>
        <taxon>Bacillati</taxon>
        <taxon>Bacillota</taxon>
        <taxon>Bacilli</taxon>
        <taxon>Bacillales</taxon>
        <taxon>Bacillaceae</taxon>
        <taxon>Alkalicoccobacillus</taxon>
    </lineage>
</organism>
<evidence type="ECO:0000256" key="5">
    <source>
        <dbReference type="ARBA" id="ARBA00022679"/>
    </source>
</evidence>
<dbReference type="PANTHER" id="PTHR11138">
    <property type="entry name" value="METHIONYL-TRNA FORMYLTRANSFERASE"/>
    <property type="match status" value="1"/>
</dbReference>
<evidence type="ECO:0000256" key="4">
    <source>
        <dbReference type="ARBA" id="ARBA00016014"/>
    </source>
</evidence>
<dbReference type="InterPro" id="IPR005794">
    <property type="entry name" value="Fmt"/>
</dbReference>
<comment type="function">
    <text evidence="1 8">Attaches a formyl group to the free amino group of methionyl-tRNA(fMet). The formyl group appears to play a dual role in the initiator identity of N-formylmethionyl-tRNA by promoting its recognition by IF2 and preventing the misappropriation of this tRNA by the elongation apparatus.</text>
</comment>
<dbReference type="InterPro" id="IPR037022">
    <property type="entry name" value="Formyl_trans_C_sf"/>
</dbReference>
<evidence type="ECO:0000256" key="3">
    <source>
        <dbReference type="ARBA" id="ARBA00012261"/>
    </source>
</evidence>
<dbReference type="Gene3D" id="3.40.50.170">
    <property type="entry name" value="Formyl transferase, N-terminal domain"/>
    <property type="match status" value="1"/>
</dbReference>
<proteinExistence type="inferred from homology"/>
<sequence length="315" mass="34805">MMNIIFMGTPDFAVPVLQELHSTYPVKAVVTQPDRPVGRKKKLTPPPVKVEAERLGLPVIQPEKIRLEWETVAELKPDLIVTAAFGQILPKELLEIPQYKCLNVHASLLPKYRGGAPIHQAIIDGESETGITIMYMAEKLDAGDILSQKRVSIEDTDDVASLHDKLSQIGAPLLTETIASLIDGTVTPIKQDDSKATFARNISREMEKLDWNKGGRDLFNQIRGLCPWPVAYTTLEGQNLKIWKAELVERSSEQGKPGEIIELTDEGMVVSTGDGENIKVIELQPAGKKRMDAASFNRGVGSRLSIGMRLGEYNE</sequence>
<dbReference type="InterPro" id="IPR011034">
    <property type="entry name" value="Formyl_transferase-like_C_sf"/>
</dbReference>
<evidence type="ECO:0000256" key="7">
    <source>
        <dbReference type="ARBA" id="ARBA00048558"/>
    </source>
</evidence>
<dbReference type="InterPro" id="IPR036477">
    <property type="entry name" value="Formyl_transf_N_sf"/>
</dbReference>
<evidence type="ECO:0000256" key="2">
    <source>
        <dbReference type="ARBA" id="ARBA00010699"/>
    </source>
</evidence>
<dbReference type="GO" id="GO:0004479">
    <property type="term" value="F:methionyl-tRNA formyltransferase activity"/>
    <property type="evidence" value="ECO:0007669"/>
    <property type="project" value="UniProtKB-EC"/>
</dbReference>
<evidence type="ECO:0000259" key="10">
    <source>
        <dbReference type="Pfam" id="PF02911"/>
    </source>
</evidence>
<dbReference type="CDD" id="cd08704">
    <property type="entry name" value="Met_tRNA_FMT_C"/>
    <property type="match status" value="1"/>
</dbReference>
<feature type="binding site" evidence="8">
    <location>
        <begin position="107"/>
        <end position="110"/>
    </location>
    <ligand>
        <name>(6S)-5,6,7,8-tetrahydrofolate</name>
        <dbReference type="ChEBI" id="CHEBI:57453"/>
    </ligand>
</feature>
<dbReference type="CDD" id="cd08646">
    <property type="entry name" value="FMT_core_Met-tRNA-FMT_N"/>
    <property type="match status" value="1"/>
</dbReference>
<feature type="domain" description="Formyl transferase C-terminal" evidence="10">
    <location>
        <begin position="201"/>
        <end position="299"/>
    </location>
</feature>
<dbReference type="EMBL" id="JAUSUA010000001">
    <property type="protein sequence ID" value="MDQ0206408.1"/>
    <property type="molecule type" value="Genomic_DNA"/>
</dbReference>
<reference evidence="11 12" key="1">
    <citation type="submission" date="2023-07" db="EMBL/GenBank/DDBJ databases">
        <title>Genomic Encyclopedia of Type Strains, Phase IV (KMG-IV): sequencing the most valuable type-strain genomes for metagenomic binning, comparative biology and taxonomic classification.</title>
        <authorList>
            <person name="Goeker M."/>
        </authorList>
    </citation>
    <scope>NUCLEOTIDE SEQUENCE [LARGE SCALE GENOMIC DNA]</scope>
    <source>
        <strain evidence="11 12">DSM 19154</strain>
    </source>
</reference>
<keyword evidence="12" id="KW-1185">Reference proteome</keyword>
<accession>A0ABT9YEY2</accession>
<comment type="catalytic activity">
    <reaction evidence="7 8">
        <text>L-methionyl-tRNA(fMet) + (6R)-10-formyltetrahydrofolate = N-formyl-L-methionyl-tRNA(fMet) + (6S)-5,6,7,8-tetrahydrofolate + H(+)</text>
        <dbReference type="Rhea" id="RHEA:24380"/>
        <dbReference type="Rhea" id="RHEA-COMP:9952"/>
        <dbReference type="Rhea" id="RHEA-COMP:9953"/>
        <dbReference type="ChEBI" id="CHEBI:15378"/>
        <dbReference type="ChEBI" id="CHEBI:57453"/>
        <dbReference type="ChEBI" id="CHEBI:78530"/>
        <dbReference type="ChEBI" id="CHEBI:78844"/>
        <dbReference type="ChEBI" id="CHEBI:195366"/>
        <dbReference type="EC" id="2.1.2.9"/>
    </reaction>
</comment>
<evidence type="ECO:0000259" key="9">
    <source>
        <dbReference type="Pfam" id="PF00551"/>
    </source>
</evidence>
<dbReference type="SUPFAM" id="SSF50486">
    <property type="entry name" value="FMT C-terminal domain-like"/>
    <property type="match status" value="1"/>
</dbReference>
<dbReference type="InterPro" id="IPR002376">
    <property type="entry name" value="Formyl_transf_N"/>
</dbReference>
<protein>
    <recommendedName>
        <fullName evidence="4 8">Methionyl-tRNA formyltransferase</fullName>
        <ecNumber evidence="3 8">2.1.2.9</ecNumber>
    </recommendedName>
</protein>
<dbReference type="InterPro" id="IPR041711">
    <property type="entry name" value="Met-tRNA-FMT_N"/>
</dbReference>
<name>A0ABT9YEY2_9BACI</name>
<dbReference type="SUPFAM" id="SSF53328">
    <property type="entry name" value="Formyltransferase"/>
    <property type="match status" value="1"/>
</dbReference>
<dbReference type="HAMAP" id="MF_00182">
    <property type="entry name" value="Formyl_trans"/>
    <property type="match status" value="1"/>
</dbReference>
<dbReference type="RefSeq" id="WP_306980793.1">
    <property type="nucleotide sequence ID" value="NZ_JAUSUA010000001.1"/>
</dbReference>